<dbReference type="PANTHER" id="PTHR13771:SF9">
    <property type="entry name" value="INTERCELLULAR ADHESION MOLECULE 5"/>
    <property type="match status" value="1"/>
</dbReference>
<dbReference type="InterPro" id="IPR047012">
    <property type="entry name" value="ICAM_VCAM"/>
</dbReference>
<organism evidence="2 3">
    <name type="scientific">Tetraodon nigroviridis</name>
    <name type="common">Spotted green pufferfish</name>
    <name type="synonym">Chelonodon nigroviridis</name>
    <dbReference type="NCBI Taxonomy" id="99883"/>
    <lineage>
        <taxon>Eukaryota</taxon>
        <taxon>Metazoa</taxon>
        <taxon>Chordata</taxon>
        <taxon>Craniata</taxon>
        <taxon>Vertebrata</taxon>
        <taxon>Euteleostomi</taxon>
        <taxon>Actinopterygii</taxon>
        <taxon>Neopterygii</taxon>
        <taxon>Teleostei</taxon>
        <taxon>Neoteleostei</taxon>
        <taxon>Acanthomorphata</taxon>
        <taxon>Eupercaria</taxon>
        <taxon>Tetraodontiformes</taxon>
        <taxon>Tetradontoidea</taxon>
        <taxon>Tetraodontidae</taxon>
        <taxon>Tetraodon</taxon>
    </lineage>
</organism>
<proteinExistence type="predicted"/>
<feature type="domain" description="Ig-like" evidence="1">
    <location>
        <begin position="1"/>
        <end position="85"/>
    </location>
</feature>
<evidence type="ECO:0000313" key="3">
    <source>
        <dbReference type="Proteomes" id="UP000007303"/>
    </source>
</evidence>
<protein>
    <recommendedName>
        <fullName evidence="1">Ig-like domain-containing protein</fullName>
    </recommendedName>
</protein>
<dbReference type="InterPro" id="IPR007110">
    <property type="entry name" value="Ig-like_dom"/>
</dbReference>
<dbReference type="AlphaFoldDB" id="H3C666"/>
<reference evidence="2" key="3">
    <citation type="submission" date="2025-09" db="UniProtKB">
        <authorList>
            <consortium name="Ensembl"/>
        </authorList>
    </citation>
    <scope>IDENTIFICATION</scope>
</reference>
<dbReference type="Ensembl" id="ENSTNIT00000000119.1">
    <property type="protein sequence ID" value="ENSTNIP00000003736.1"/>
    <property type="gene ID" value="ENSTNIG00000001536.1"/>
</dbReference>
<dbReference type="GeneTree" id="ENSGT00970000195776"/>
<dbReference type="HOGENOM" id="CLU_1106839_0_0_1"/>
<keyword evidence="3" id="KW-1185">Reference proteome</keyword>
<accession>H3C666</accession>
<dbReference type="SUPFAM" id="SSF48726">
    <property type="entry name" value="Immunoglobulin"/>
    <property type="match status" value="3"/>
</dbReference>
<evidence type="ECO:0000313" key="2">
    <source>
        <dbReference type="Ensembl" id="ENSTNIP00000003736.1"/>
    </source>
</evidence>
<dbReference type="InterPro" id="IPR013783">
    <property type="entry name" value="Ig-like_fold"/>
</dbReference>
<dbReference type="InParanoid" id="H3C666"/>
<name>H3C666_TETNG</name>
<dbReference type="GO" id="GO:0005178">
    <property type="term" value="F:integrin binding"/>
    <property type="evidence" value="ECO:0007669"/>
    <property type="project" value="InterPro"/>
</dbReference>
<dbReference type="InterPro" id="IPR003597">
    <property type="entry name" value="Ig_C1-set"/>
</dbReference>
<dbReference type="Gene3D" id="2.60.40.10">
    <property type="entry name" value="Immunoglobulins"/>
    <property type="match status" value="3"/>
</dbReference>
<dbReference type="OMA" id="DDEMVHT"/>
<dbReference type="PROSITE" id="PS50835">
    <property type="entry name" value="IG_LIKE"/>
    <property type="match status" value="2"/>
</dbReference>
<dbReference type="Proteomes" id="UP000007303">
    <property type="component" value="Unassembled WGS sequence"/>
</dbReference>
<reference evidence="2" key="2">
    <citation type="submission" date="2025-08" db="UniProtKB">
        <authorList>
            <consortium name="Ensembl"/>
        </authorList>
    </citation>
    <scope>IDENTIFICATION</scope>
</reference>
<reference evidence="3" key="1">
    <citation type="journal article" date="2004" name="Nature">
        <title>Genome duplication in the teleost fish Tetraodon nigroviridis reveals the early vertebrate proto-karyotype.</title>
        <authorList>
            <person name="Jaillon O."/>
            <person name="Aury J.-M."/>
            <person name="Brunet F."/>
            <person name="Petit J.-L."/>
            <person name="Stange-Thomann N."/>
            <person name="Mauceli E."/>
            <person name="Bouneau L."/>
            <person name="Fischer C."/>
            <person name="Ozouf-Costaz C."/>
            <person name="Bernot A."/>
            <person name="Nicaud S."/>
            <person name="Jaffe D."/>
            <person name="Fisher S."/>
            <person name="Lutfalla G."/>
            <person name="Dossat C."/>
            <person name="Segurens B."/>
            <person name="Dasilva C."/>
            <person name="Salanoubat M."/>
            <person name="Levy M."/>
            <person name="Boudet N."/>
            <person name="Castellano S."/>
            <person name="Anthouard V."/>
            <person name="Jubin C."/>
            <person name="Castelli V."/>
            <person name="Katinka M."/>
            <person name="Vacherie B."/>
            <person name="Biemont C."/>
            <person name="Skalli Z."/>
            <person name="Cattolico L."/>
            <person name="Poulain J."/>
            <person name="De Berardinis V."/>
            <person name="Cruaud C."/>
            <person name="Duprat S."/>
            <person name="Brottier P."/>
            <person name="Coutanceau J.-P."/>
            <person name="Gouzy J."/>
            <person name="Parra G."/>
            <person name="Lardier G."/>
            <person name="Chapple C."/>
            <person name="McKernan K.J."/>
            <person name="McEwan P."/>
            <person name="Bosak S."/>
            <person name="Kellis M."/>
            <person name="Volff J.-N."/>
            <person name="Guigo R."/>
            <person name="Zody M.C."/>
            <person name="Mesirov J."/>
            <person name="Lindblad-Toh K."/>
            <person name="Birren B."/>
            <person name="Nusbaum C."/>
            <person name="Kahn D."/>
            <person name="Robinson-Rechavi M."/>
            <person name="Laudet V."/>
            <person name="Schachter V."/>
            <person name="Quetier F."/>
            <person name="Saurin W."/>
            <person name="Scarpelli C."/>
            <person name="Wincker P."/>
            <person name="Lander E.S."/>
            <person name="Weissenbach J."/>
            <person name="Roest Crollius H."/>
        </authorList>
    </citation>
    <scope>NUCLEOTIDE SEQUENCE [LARGE SCALE GENOMIC DNA]</scope>
</reference>
<dbReference type="InterPro" id="IPR036179">
    <property type="entry name" value="Ig-like_dom_sf"/>
</dbReference>
<dbReference type="PANTHER" id="PTHR13771">
    <property type="entry name" value="INTERCELLULAR ADHESION MOLECULE"/>
    <property type="match status" value="1"/>
</dbReference>
<evidence type="ECO:0000259" key="1">
    <source>
        <dbReference type="PROSITE" id="PS50835"/>
    </source>
</evidence>
<feature type="domain" description="Ig-like" evidence="1">
    <location>
        <begin position="91"/>
        <end position="171"/>
    </location>
</feature>
<dbReference type="Pfam" id="PF07654">
    <property type="entry name" value="C1-set"/>
    <property type="match status" value="1"/>
</dbReference>
<sequence>MEEGAENILSCDVTNVAPLQALRVTWYRDDEMVHTQMFNSTSVTPVNVSSTLSITAVKGDNLKHFRCQAELHLGPNGPELIPTVNSLAFTPVVLYRPTVEGCAGNYTGVEHVFSMDWLPCRADGNPPPTVQWFYEEQEINASEPLTRTGSGQYTVEVVNRLGRASTSVYVTVEYGPSFTCDQHYEIKDDAQVQSVCEPEGVPPPVLTWTKNGVTITTPPRWTKDDSGNYLLRATNKHGTDSHGLYLDVLCM</sequence>
<dbReference type="GO" id="GO:0007155">
    <property type="term" value="P:cell adhesion"/>
    <property type="evidence" value="ECO:0007669"/>
    <property type="project" value="InterPro"/>
</dbReference>